<evidence type="ECO:0000313" key="2">
    <source>
        <dbReference type="Proteomes" id="UP001221898"/>
    </source>
</evidence>
<keyword evidence="2" id="KW-1185">Reference proteome</keyword>
<gene>
    <name evidence="1" type="ORF">AAFF_G00430230</name>
</gene>
<comment type="caution">
    <text evidence="1">The sequence shown here is derived from an EMBL/GenBank/DDBJ whole genome shotgun (WGS) entry which is preliminary data.</text>
</comment>
<name>A0AAD7S918_9TELE</name>
<reference evidence="1" key="1">
    <citation type="journal article" date="2023" name="Science">
        <title>Genome structures resolve the early diversification of teleost fishes.</title>
        <authorList>
            <person name="Parey E."/>
            <person name="Louis A."/>
            <person name="Montfort J."/>
            <person name="Bouchez O."/>
            <person name="Roques C."/>
            <person name="Iampietro C."/>
            <person name="Lluch J."/>
            <person name="Castinel A."/>
            <person name="Donnadieu C."/>
            <person name="Desvignes T."/>
            <person name="Floi Bucao C."/>
            <person name="Jouanno E."/>
            <person name="Wen M."/>
            <person name="Mejri S."/>
            <person name="Dirks R."/>
            <person name="Jansen H."/>
            <person name="Henkel C."/>
            <person name="Chen W.J."/>
            <person name="Zahm M."/>
            <person name="Cabau C."/>
            <person name="Klopp C."/>
            <person name="Thompson A.W."/>
            <person name="Robinson-Rechavi M."/>
            <person name="Braasch I."/>
            <person name="Lecointre G."/>
            <person name="Bobe J."/>
            <person name="Postlethwait J.H."/>
            <person name="Berthelot C."/>
            <person name="Roest Crollius H."/>
            <person name="Guiguen Y."/>
        </authorList>
    </citation>
    <scope>NUCLEOTIDE SEQUENCE</scope>
    <source>
        <strain evidence="1">NC1722</strain>
    </source>
</reference>
<accession>A0AAD7S918</accession>
<dbReference type="Proteomes" id="UP001221898">
    <property type="component" value="Unassembled WGS sequence"/>
</dbReference>
<dbReference type="InterPro" id="IPR038213">
    <property type="entry name" value="IFI6/IFI27-like_sf"/>
</dbReference>
<organism evidence="1 2">
    <name type="scientific">Aldrovandia affinis</name>
    <dbReference type="NCBI Taxonomy" id="143900"/>
    <lineage>
        <taxon>Eukaryota</taxon>
        <taxon>Metazoa</taxon>
        <taxon>Chordata</taxon>
        <taxon>Craniata</taxon>
        <taxon>Vertebrata</taxon>
        <taxon>Euteleostomi</taxon>
        <taxon>Actinopterygii</taxon>
        <taxon>Neopterygii</taxon>
        <taxon>Teleostei</taxon>
        <taxon>Notacanthiformes</taxon>
        <taxon>Halosauridae</taxon>
        <taxon>Aldrovandia</taxon>
    </lineage>
</organism>
<dbReference type="EMBL" id="JAINUG010000092">
    <property type="protein sequence ID" value="KAJ8398179.1"/>
    <property type="molecule type" value="Genomic_DNA"/>
</dbReference>
<proteinExistence type="predicted"/>
<evidence type="ECO:0000313" key="1">
    <source>
        <dbReference type="EMBL" id="KAJ8398179.1"/>
    </source>
</evidence>
<dbReference type="AlphaFoldDB" id="A0AAD7S918"/>
<dbReference type="Gene3D" id="6.10.110.10">
    <property type="match status" value="1"/>
</dbReference>
<sequence length="111" mass="12005">MMSTAAVANGDGVADRSLVAVLHSTGNSPDPFLFRVQFHVFEFGIFVCFCHSFPSSGCWDVCRRGNRHCWGGICSGLGCPGNMGQEMTGHEQKQLVVIKVIYSVLVPGILN</sequence>
<protein>
    <submittedName>
        <fullName evidence="1">Uncharacterized protein</fullName>
    </submittedName>
</protein>